<organism evidence="5 6">
    <name type="scientific">Anatilimnocola aggregata</name>
    <dbReference type="NCBI Taxonomy" id="2528021"/>
    <lineage>
        <taxon>Bacteria</taxon>
        <taxon>Pseudomonadati</taxon>
        <taxon>Planctomycetota</taxon>
        <taxon>Planctomycetia</taxon>
        <taxon>Pirellulales</taxon>
        <taxon>Pirellulaceae</taxon>
        <taxon>Anatilimnocola</taxon>
    </lineage>
</organism>
<dbReference type="InterPro" id="IPR000456">
    <property type="entry name" value="Ribosomal_bL17"/>
</dbReference>
<evidence type="ECO:0000313" key="5">
    <source>
        <dbReference type="EMBL" id="QDU29931.1"/>
    </source>
</evidence>
<evidence type="ECO:0000256" key="2">
    <source>
        <dbReference type="ARBA" id="ARBA00022980"/>
    </source>
</evidence>
<evidence type="ECO:0000313" key="6">
    <source>
        <dbReference type="Proteomes" id="UP000315017"/>
    </source>
</evidence>
<dbReference type="InterPro" id="IPR036373">
    <property type="entry name" value="Ribosomal_bL17_sf"/>
</dbReference>
<keyword evidence="6" id="KW-1185">Reference proteome</keyword>
<dbReference type="GO" id="GO:0006412">
    <property type="term" value="P:translation"/>
    <property type="evidence" value="ECO:0007669"/>
    <property type="project" value="InterPro"/>
</dbReference>
<evidence type="ECO:0000256" key="3">
    <source>
        <dbReference type="ARBA" id="ARBA00023274"/>
    </source>
</evidence>
<dbReference type="Gene3D" id="3.90.1030.10">
    <property type="entry name" value="Ribosomal protein L17"/>
    <property type="match status" value="1"/>
</dbReference>
<accession>A0A517YI95</accession>
<dbReference type="GO" id="GO:0022625">
    <property type="term" value="C:cytosolic large ribosomal subunit"/>
    <property type="evidence" value="ECO:0007669"/>
    <property type="project" value="TreeGrafter"/>
</dbReference>
<proteinExistence type="inferred from homology"/>
<comment type="similarity">
    <text evidence="1">Belongs to the bacterial ribosomal protein bL17 family.</text>
</comment>
<evidence type="ECO:0000256" key="1">
    <source>
        <dbReference type="ARBA" id="ARBA00008777"/>
    </source>
</evidence>
<sequence length="171" mass="19206">MLKNLASAIFLTERDAEGEENAPKIKGRIVTTLHKAKEVRSLVEKTITIAKKALIKQEAAAEFATSAERQSEAWKTWRKSDKWQKWAAAMAPVVNARRRCIQLLGDKQAVRLLFSTVAPRFKDREGGYTRVLRLAKPRLGDAGIRGILEFTGVRDRKVMKSQKPAFDEAAS</sequence>
<gene>
    <name evidence="5" type="primary">rplQ</name>
    <name evidence="5" type="ORF">ETAA8_50480</name>
</gene>
<dbReference type="Pfam" id="PF01196">
    <property type="entry name" value="Ribosomal_L17"/>
    <property type="match status" value="1"/>
</dbReference>
<dbReference type="Proteomes" id="UP000315017">
    <property type="component" value="Chromosome"/>
</dbReference>
<name>A0A517YI95_9BACT</name>
<dbReference type="SUPFAM" id="SSF64263">
    <property type="entry name" value="Prokaryotic ribosomal protein L17"/>
    <property type="match status" value="1"/>
</dbReference>
<dbReference type="PANTHER" id="PTHR14413:SF16">
    <property type="entry name" value="LARGE RIBOSOMAL SUBUNIT PROTEIN BL17M"/>
    <property type="match status" value="1"/>
</dbReference>
<dbReference type="PANTHER" id="PTHR14413">
    <property type="entry name" value="RIBOSOMAL PROTEIN L17"/>
    <property type="match status" value="1"/>
</dbReference>
<keyword evidence="3" id="KW-0687">Ribonucleoprotein</keyword>
<dbReference type="EMBL" id="CP036274">
    <property type="protein sequence ID" value="QDU29931.1"/>
    <property type="molecule type" value="Genomic_DNA"/>
</dbReference>
<protein>
    <recommendedName>
        <fullName evidence="4">50S ribosomal protein L17</fullName>
    </recommendedName>
</protein>
<dbReference type="KEGG" id="aagg:ETAA8_50480"/>
<dbReference type="GO" id="GO:0003735">
    <property type="term" value="F:structural constituent of ribosome"/>
    <property type="evidence" value="ECO:0007669"/>
    <property type="project" value="InterPro"/>
</dbReference>
<keyword evidence="2 5" id="KW-0689">Ribosomal protein</keyword>
<reference evidence="5 6" key="1">
    <citation type="submission" date="2019-02" db="EMBL/GenBank/DDBJ databases">
        <title>Deep-cultivation of Planctomycetes and their phenomic and genomic characterization uncovers novel biology.</title>
        <authorList>
            <person name="Wiegand S."/>
            <person name="Jogler M."/>
            <person name="Boedeker C."/>
            <person name="Pinto D."/>
            <person name="Vollmers J."/>
            <person name="Rivas-Marin E."/>
            <person name="Kohn T."/>
            <person name="Peeters S.H."/>
            <person name="Heuer A."/>
            <person name="Rast P."/>
            <person name="Oberbeckmann S."/>
            <person name="Bunk B."/>
            <person name="Jeske O."/>
            <person name="Meyerdierks A."/>
            <person name="Storesund J.E."/>
            <person name="Kallscheuer N."/>
            <person name="Luecker S."/>
            <person name="Lage O.M."/>
            <person name="Pohl T."/>
            <person name="Merkel B.J."/>
            <person name="Hornburger P."/>
            <person name="Mueller R.-W."/>
            <person name="Bruemmer F."/>
            <person name="Labrenz M."/>
            <person name="Spormann A.M."/>
            <person name="Op den Camp H."/>
            <person name="Overmann J."/>
            <person name="Amann R."/>
            <person name="Jetten M.S.M."/>
            <person name="Mascher T."/>
            <person name="Medema M.H."/>
            <person name="Devos D.P."/>
            <person name="Kaster A.-K."/>
            <person name="Ovreas L."/>
            <person name="Rohde M."/>
            <person name="Galperin M.Y."/>
            <person name="Jogler C."/>
        </authorList>
    </citation>
    <scope>NUCLEOTIDE SEQUENCE [LARGE SCALE GENOMIC DNA]</scope>
    <source>
        <strain evidence="5 6">ETA_A8</strain>
    </source>
</reference>
<dbReference type="AlphaFoldDB" id="A0A517YI95"/>
<evidence type="ECO:0000256" key="4">
    <source>
        <dbReference type="ARBA" id="ARBA00035494"/>
    </source>
</evidence>